<gene>
    <name evidence="2" type="ORF">CLV41_12116</name>
</gene>
<dbReference type="GO" id="GO:0016706">
    <property type="term" value="F:2-oxoglutarate-dependent dioxygenase activity"/>
    <property type="evidence" value="ECO:0007669"/>
    <property type="project" value="UniProtKB-ARBA"/>
</dbReference>
<dbReference type="Gene3D" id="2.60.120.620">
    <property type="entry name" value="q2cbj1_9rhob like domain"/>
    <property type="match status" value="1"/>
</dbReference>
<dbReference type="AlphaFoldDB" id="A0A2S3UJM9"/>
<evidence type="ECO:0000313" key="3">
    <source>
        <dbReference type="Proteomes" id="UP000236959"/>
    </source>
</evidence>
<accession>A0A2S3UJM9</accession>
<organism evidence="2 3">
    <name type="scientific">Roseibium marinum</name>
    <dbReference type="NCBI Taxonomy" id="281252"/>
    <lineage>
        <taxon>Bacteria</taxon>
        <taxon>Pseudomonadati</taxon>
        <taxon>Pseudomonadota</taxon>
        <taxon>Alphaproteobacteria</taxon>
        <taxon>Hyphomicrobiales</taxon>
        <taxon>Stappiaceae</taxon>
        <taxon>Roseibium</taxon>
    </lineage>
</organism>
<keyword evidence="3" id="KW-1185">Reference proteome</keyword>
<dbReference type="RefSeq" id="WP_103225550.1">
    <property type="nucleotide sequence ID" value="NZ_PPCN01000021.1"/>
</dbReference>
<protein>
    <submittedName>
        <fullName evidence="2">Phytanoyl-CoA dioxygenase PhyH</fullName>
    </submittedName>
</protein>
<name>A0A2S3UJM9_9HYPH</name>
<keyword evidence="2" id="KW-0223">Dioxygenase</keyword>
<evidence type="ECO:0000256" key="1">
    <source>
        <dbReference type="ARBA" id="ARBA00001954"/>
    </source>
</evidence>
<sequence>MSYGTTNSDFLGTTAPEGDWDEDGYLILRNAIPPDQLQRWTEATDTLHRTFLEGAIPNLSQDKETATTFPPHWEWIDRTWDRRTIAFRRWRIVEDDPVFLEMLDHPAWFPIVLKLFGNFVQISLTHVIVYPPKAHDEPYIHVDGGDSLGNIRTDPSSLPLYVKVMIFLNDLSRENEGNFSVVPGSHRVPYEKEEAKRILQEGRAKQLKFRAGDCILFPHSLWHGPAPNRSKRSRKTLFVGYSPTFMRPYDYQSIDVKTLAVATPRQRRLLGDLGGWDWRAGCHYYSGPDQEEIMSRET</sequence>
<dbReference type="Proteomes" id="UP000236959">
    <property type="component" value="Unassembled WGS sequence"/>
</dbReference>
<reference evidence="2 3" key="1">
    <citation type="submission" date="2018-01" db="EMBL/GenBank/DDBJ databases">
        <title>Genomic Encyclopedia of Archaeal and Bacterial Type Strains, Phase II (KMG-II): from individual species to whole genera.</title>
        <authorList>
            <person name="Goeker M."/>
        </authorList>
    </citation>
    <scope>NUCLEOTIDE SEQUENCE [LARGE SCALE GENOMIC DNA]</scope>
    <source>
        <strain evidence="2 3">DSM 17023</strain>
    </source>
</reference>
<dbReference type="PANTHER" id="PTHR20883:SF48">
    <property type="entry name" value="ECTOINE DIOXYGENASE"/>
    <property type="match status" value="1"/>
</dbReference>
<dbReference type="OrthoDB" id="9791262at2"/>
<keyword evidence="2" id="KW-0560">Oxidoreductase</keyword>
<comment type="caution">
    <text evidence="2">The sequence shown here is derived from an EMBL/GenBank/DDBJ whole genome shotgun (WGS) entry which is preliminary data.</text>
</comment>
<evidence type="ECO:0000313" key="2">
    <source>
        <dbReference type="EMBL" id="POF27790.1"/>
    </source>
</evidence>
<dbReference type="SUPFAM" id="SSF51197">
    <property type="entry name" value="Clavaminate synthase-like"/>
    <property type="match status" value="1"/>
</dbReference>
<dbReference type="InterPro" id="IPR008775">
    <property type="entry name" value="Phytyl_CoA_dOase-like"/>
</dbReference>
<dbReference type="PANTHER" id="PTHR20883">
    <property type="entry name" value="PHYTANOYL-COA DIOXYGENASE DOMAIN CONTAINING 1"/>
    <property type="match status" value="1"/>
</dbReference>
<dbReference type="Pfam" id="PF05721">
    <property type="entry name" value="PhyH"/>
    <property type="match status" value="1"/>
</dbReference>
<comment type="cofactor">
    <cofactor evidence="1">
        <name>Fe(2+)</name>
        <dbReference type="ChEBI" id="CHEBI:29033"/>
    </cofactor>
</comment>
<dbReference type="EMBL" id="PPCN01000021">
    <property type="protein sequence ID" value="POF27790.1"/>
    <property type="molecule type" value="Genomic_DNA"/>
</dbReference>
<dbReference type="GO" id="GO:0005506">
    <property type="term" value="F:iron ion binding"/>
    <property type="evidence" value="ECO:0007669"/>
    <property type="project" value="UniProtKB-ARBA"/>
</dbReference>
<proteinExistence type="predicted"/>